<dbReference type="Pfam" id="PF00149">
    <property type="entry name" value="Metallophos"/>
    <property type="match status" value="1"/>
</dbReference>
<sequence>MLSFRPPAMRTVNYFRTIWISDVHLGTRASRADFLYDFLRHNEADYLYLVGDIFDGWALQRNWYWDPFHNGVLQQILRKARKGTHVVYIPGNHDEFARQYYGLKLDEIVVRPSALHTTVDGRQLLVLHGDEFDGIIRYAPWLSHLGARAYELVLVLNRWYNHVRRRLGLSYWSLSAYLKYRTKRAVQYIADFERAVVTEARKHEVEGVVCGHIHHAELREIGDILYANTGDWVESCTALVEHFDGRLEILHWTPAEVFLNPSGDGRLPDELPALSVPARS</sequence>
<keyword evidence="5" id="KW-0464">Manganese</keyword>
<dbReference type="STRING" id="518766.Rmar_2562"/>
<evidence type="ECO:0000313" key="7">
    <source>
        <dbReference type="EMBL" id="ACY49438.1"/>
    </source>
</evidence>
<dbReference type="KEGG" id="rmr:Rmar_2562"/>
<dbReference type="InterPro" id="IPR004843">
    <property type="entry name" value="Calcineurin-like_PHP"/>
</dbReference>
<proteinExistence type="predicted"/>
<organism evidence="7 8">
    <name type="scientific">Rhodothermus marinus (strain ATCC 43812 / DSM 4252 / R-10)</name>
    <name type="common">Rhodothermus obamensis</name>
    <dbReference type="NCBI Taxonomy" id="518766"/>
    <lineage>
        <taxon>Bacteria</taxon>
        <taxon>Pseudomonadati</taxon>
        <taxon>Rhodothermota</taxon>
        <taxon>Rhodothermia</taxon>
        <taxon>Rhodothermales</taxon>
        <taxon>Rhodothermaceae</taxon>
        <taxon>Rhodothermus</taxon>
    </lineage>
</organism>
<dbReference type="GO" id="GO:0016020">
    <property type="term" value="C:membrane"/>
    <property type="evidence" value="ECO:0007669"/>
    <property type="project" value="GOC"/>
</dbReference>
<accession>D0MFU9</accession>
<dbReference type="eggNOG" id="COG2908">
    <property type="taxonomic scope" value="Bacteria"/>
</dbReference>
<dbReference type="InterPro" id="IPR029052">
    <property type="entry name" value="Metallo-depent_PP-like"/>
</dbReference>
<evidence type="ECO:0000256" key="3">
    <source>
        <dbReference type="ARBA" id="ARBA00022723"/>
    </source>
</evidence>
<name>D0MFU9_RHOM4</name>
<dbReference type="EMBL" id="CP001807">
    <property type="protein sequence ID" value="ACY49438.1"/>
    <property type="molecule type" value="Genomic_DNA"/>
</dbReference>
<evidence type="ECO:0000256" key="5">
    <source>
        <dbReference type="ARBA" id="ARBA00023211"/>
    </source>
</evidence>
<protein>
    <submittedName>
        <fullName evidence="7">Metallophosphoesterase</fullName>
    </submittedName>
</protein>
<dbReference type="Gene3D" id="3.60.21.10">
    <property type="match status" value="1"/>
</dbReference>
<keyword evidence="8" id="KW-1185">Reference proteome</keyword>
<reference evidence="7 8" key="1">
    <citation type="journal article" date="2009" name="Stand. Genomic Sci.">
        <title>Complete genome sequence of Rhodothermus marinus type strain (R-10).</title>
        <authorList>
            <person name="Nolan M."/>
            <person name="Tindall B.J."/>
            <person name="Pomrenke H."/>
            <person name="Lapidus A."/>
            <person name="Copeland A."/>
            <person name="Glavina Del Rio T."/>
            <person name="Lucas S."/>
            <person name="Chen F."/>
            <person name="Tice H."/>
            <person name="Cheng J.F."/>
            <person name="Saunders E."/>
            <person name="Han C."/>
            <person name="Bruce D."/>
            <person name="Goodwin L."/>
            <person name="Chain P."/>
            <person name="Pitluck S."/>
            <person name="Ovchinikova G."/>
            <person name="Pati A."/>
            <person name="Ivanova N."/>
            <person name="Mavromatis K."/>
            <person name="Chen A."/>
            <person name="Palaniappan K."/>
            <person name="Land M."/>
            <person name="Hauser L."/>
            <person name="Chang Y.J."/>
            <person name="Jeffries C.D."/>
            <person name="Brettin T."/>
            <person name="Goker M."/>
            <person name="Bristow J."/>
            <person name="Eisen J.A."/>
            <person name="Markowitz V."/>
            <person name="Hugenholtz P."/>
            <person name="Kyrpides N.C."/>
            <person name="Klenk H.P."/>
            <person name="Detter J.C."/>
        </authorList>
    </citation>
    <scope>NUCLEOTIDE SEQUENCE [LARGE SCALE GENOMIC DNA]</scope>
    <source>
        <strain evidence="8">ATCC 43812 / DSM 4252 / R-10</strain>
    </source>
</reference>
<dbReference type="PANTHER" id="PTHR34990:SF2">
    <property type="entry name" value="BLL8164 PROTEIN"/>
    <property type="match status" value="1"/>
</dbReference>
<keyword evidence="4" id="KW-0472">Membrane</keyword>
<keyword evidence="1" id="KW-1003">Cell membrane</keyword>
<feature type="domain" description="Calcineurin-like phosphoesterase" evidence="6">
    <location>
        <begin position="16"/>
        <end position="215"/>
    </location>
</feature>
<keyword evidence="3" id="KW-0479">Metal-binding</keyword>
<dbReference type="PANTHER" id="PTHR34990">
    <property type="entry name" value="UDP-2,3-DIACYLGLUCOSAMINE HYDROLASE-RELATED"/>
    <property type="match status" value="1"/>
</dbReference>
<evidence type="ECO:0000259" key="6">
    <source>
        <dbReference type="Pfam" id="PF00149"/>
    </source>
</evidence>
<dbReference type="CDD" id="cd07398">
    <property type="entry name" value="MPP_YbbF-LpxH"/>
    <property type="match status" value="1"/>
</dbReference>
<dbReference type="GO" id="GO:0009245">
    <property type="term" value="P:lipid A biosynthetic process"/>
    <property type="evidence" value="ECO:0007669"/>
    <property type="project" value="TreeGrafter"/>
</dbReference>
<dbReference type="SUPFAM" id="SSF56300">
    <property type="entry name" value="Metallo-dependent phosphatases"/>
    <property type="match status" value="1"/>
</dbReference>
<keyword evidence="2" id="KW-0997">Cell inner membrane</keyword>
<evidence type="ECO:0000256" key="4">
    <source>
        <dbReference type="ARBA" id="ARBA00023136"/>
    </source>
</evidence>
<dbReference type="Proteomes" id="UP000002221">
    <property type="component" value="Chromosome"/>
</dbReference>
<dbReference type="HOGENOM" id="CLU_061126_1_0_10"/>
<evidence type="ECO:0000256" key="2">
    <source>
        <dbReference type="ARBA" id="ARBA00022519"/>
    </source>
</evidence>
<evidence type="ECO:0000313" key="8">
    <source>
        <dbReference type="Proteomes" id="UP000002221"/>
    </source>
</evidence>
<dbReference type="GO" id="GO:0046872">
    <property type="term" value="F:metal ion binding"/>
    <property type="evidence" value="ECO:0007669"/>
    <property type="project" value="UniProtKB-KW"/>
</dbReference>
<dbReference type="AlphaFoldDB" id="D0MFU9"/>
<dbReference type="GO" id="GO:0008758">
    <property type="term" value="F:UDP-2,3-diacylglucosamine hydrolase activity"/>
    <property type="evidence" value="ECO:0007669"/>
    <property type="project" value="TreeGrafter"/>
</dbReference>
<dbReference type="InterPro" id="IPR043461">
    <property type="entry name" value="LpxH-like"/>
</dbReference>
<evidence type="ECO:0000256" key="1">
    <source>
        <dbReference type="ARBA" id="ARBA00022475"/>
    </source>
</evidence>
<gene>
    <name evidence="7" type="ordered locus">Rmar_2562</name>
</gene>